<feature type="region of interest" description="Disordered" evidence="2">
    <location>
        <begin position="1"/>
        <end position="50"/>
    </location>
</feature>
<feature type="compositionally biased region" description="Basic and acidic residues" evidence="2">
    <location>
        <begin position="9"/>
        <end position="23"/>
    </location>
</feature>
<name>A0ABQ2VGQ8_9ACTN</name>
<protein>
    <recommendedName>
        <fullName evidence="3">Tyr recombinase domain-containing protein</fullName>
    </recommendedName>
</protein>
<dbReference type="EMBL" id="BMRP01000027">
    <property type="protein sequence ID" value="GGU86068.1"/>
    <property type="molecule type" value="Genomic_DNA"/>
</dbReference>
<feature type="compositionally biased region" description="Basic and acidic residues" evidence="2">
    <location>
        <begin position="38"/>
        <end position="50"/>
    </location>
</feature>
<reference evidence="5" key="1">
    <citation type="journal article" date="2019" name="Int. J. Syst. Evol. Microbiol.">
        <title>The Global Catalogue of Microorganisms (GCM) 10K type strain sequencing project: providing services to taxonomists for standard genome sequencing and annotation.</title>
        <authorList>
            <consortium name="The Broad Institute Genomics Platform"/>
            <consortium name="The Broad Institute Genome Sequencing Center for Infectious Disease"/>
            <person name="Wu L."/>
            <person name="Ma J."/>
        </authorList>
    </citation>
    <scope>NUCLEOTIDE SEQUENCE [LARGE SCALE GENOMIC DNA]</scope>
    <source>
        <strain evidence="5">JCM 3399</strain>
    </source>
</reference>
<feature type="compositionally biased region" description="Polar residues" evidence="2">
    <location>
        <begin position="24"/>
        <end position="33"/>
    </location>
</feature>
<comment type="caution">
    <text evidence="4">The sequence shown here is derived from an EMBL/GenBank/DDBJ whole genome shotgun (WGS) entry which is preliminary data.</text>
</comment>
<proteinExistence type="predicted"/>
<dbReference type="Proteomes" id="UP000654471">
    <property type="component" value="Unassembled WGS sequence"/>
</dbReference>
<dbReference type="InterPro" id="IPR002104">
    <property type="entry name" value="Integrase_catalytic"/>
</dbReference>
<dbReference type="PROSITE" id="PS51898">
    <property type="entry name" value="TYR_RECOMBINASE"/>
    <property type="match status" value="1"/>
</dbReference>
<sequence length="127" mass="14176">MTAHRLRRKAQEAAKKSAGEPRSDSGSAFTTRYGTPVEPRDRDREFDARSADAGVRRIRLHDTRPTCGSLLAALDVPPWIAMQILRHSKIAVTMELYPHVPSKSTRKALRNAPRKLGRHLGNTADPQ</sequence>
<evidence type="ECO:0000256" key="1">
    <source>
        <dbReference type="ARBA" id="ARBA00023172"/>
    </source>
</evidence>
<feature type="compositionally biased region" description="Basic residues" evidence="2">
    <location>
        <begin position="104"/>
        <end position="118"/>
    </location>
</feature>
<dbReference type="Gene3D" id="1.10.443.10">
    <property type="entry name" value="Intergrase catalytic core"/>
    <property type="match status" value="1"/>
</dbReference>
<feature type="domain" description="Tyr recombinase" evidence="3">
    <location>
        <begin position="1"/>
        <end position="110"/>
    </location>
</feature>
<evidence type="ECO:0000256" key="2">
    <source>
        <dbReference type="SAM" id="MobiDB-lite"/>
    </source>
</evidence>
<dbReference type="InterPro" id="IPR011010">
    <property type="entry name" value="DNA_brk_join_enz"/>
</dbReference>
<organism evidence="4 5">
    <name type="scientific">Streptomyces albospinus</name>
    <dbReference type="NCBI Taxonomy" id="285515"/>
    <lineage>
        <taxon>Bacteria</taxon>
        <taxon>Bacillati</taxon>
        <taxon>Actinomycetota</taxon>
        <taxon>Actinomycetes</taxon>
        <taxon>Kitasatosporales</taxon>
        <taxon>Streptomycetaceae</taxon>
        <taxon>Streptomyces</taxon>
    </lineage>
</organism>
<dbReference type="SUPFAM" id="SSF56349">
    <property type="entry name" value="DNA breaking-rejoining enzymes"/>
    <property type="match status" value="1"/>
</dbReference>
<feature type="region of interest" description="Disordered" evidence="2">
    <location>
        <begin position="104"/>
        <end position="127"/>
    </location>
</feature>
<evidence type="ECO:0000313" key="4">
    <source>
        <dbReference type="EMBL" id="GGU86068.1"/>
    </source>
</evidence>
<evidence type="ECO:0000259" key="3">
    <source>
        <dbReference type="PROSITE" id="PS51898"/>
    </source>
</evidence>
<keyword evidence="5" id="KW-1185">Reference proteome</keyword>
<evidence type="ECO:0000313" key="5">
    <source>
        <dbReference type="Proteomes" id="UP000654471"/>
    </source>
</evidence>
<gene>
    <name evidence="4" type="ORF">GCM10010211_60190</name>
</gene>
<accession>A0ABQ2VGQ8</accession>
<dbReference type="InterPro" id="IPR013762">
    <property type="entry name" value="Integrase-like_cat_sf"/>
</dbReference>
<dbReference type="RefSeq" id="WP_229852760.1">
    <property type="nucleotide sequence ID" value="NZ_BMRP01000027.1"/>
</dbReference>
<keyword evidence="1" id="KW-0233">DNA recombination</keyword>